<dbReference type="Gene3D" id="3.40.930.10">
    <property type="entry name" value="Mannitol-specific EII, Chain A"/>
    <property type="match status" value="1"/>
</dbReference>
<keyword evidence="13" id="KW-1185">Reference proteome</keyword>
<feature type="domain" description="PTS EIIA type-2" evidence="11">
    <location>
        <begin position="4"/>
        <end position="146"/>
    </location>
</feature>
<sequence length="148" mass="17054">MLKELIKKDLCAFYDDASDWKDAIAKSCSKLIEKKIVSKDYINELVASVDKYGPYICIDEGIAMPHSTQGGVNVFETEIAFTKFEKEVEFDEENKSVLFFTLASVNPEKHIENMQKLMEVLGNDDLKEELFNVRNIDDIKRLSEKYDI</sequence>
<evidence type="ECO:0000256" key="5">
    <source>
        <dbReference type="ARBA" id="ARBA00022679"/>
    </source>
</evidence>
<dbReference type="PROSITE" id="PS51094">
    <property type="entry name" value="PTS_EIIA_TYPE_2"/>
    <property type="match status" value="1"/>
</dbReference>
<keyword evidence="7" id="KW-0418">Kinase</keyword>
<evidence type="ECO:0000256" key="4">
    <source>
        <dbReference type="ARBA" id="ARBA00022553"/>
    </source>
</evidence>
<evidence type="ECO:0000256" key="1">
    <source>
        <dbReference type="ARBA" id="ARBA00004496"/>
    </source>
</evidence>
<evidence type="ECO:0000256" key="9">
    <source>
        <dbReference type="ARBA" id="ARBA00041175"/>
    </source>
</evidence>
<evidence type="ECO:0000256" key="3">
    <source>
        <dbReference type="ARBA" id="ARBA00022490"/>
    </source>
</evidence>
<comment type="function">
    <text evidence="8">The phosphoenolpyruvate-dependent sugar phosphotransferase system (sugar PTS), a major carbohydrate active transport system, catalyzes the phosphorylation of incoming sugar substrates concomitantly with their translocation across the cell membrane. The enzyme II UlaABC PTS system is involved in ascorbate transport.</text>
</comment>
<keyword evidence="2" id="KW-0813">Transport</keyword>
<dbReference type="GO" id="GO:0005737">
    <property type="term" value="C:cytoplasm"/>
    <property type="evidence" value="ECO:0007669"/>
    <property type="project" value="UniProtKB-SubCell"/>
</dbReference>
<keyword evidence="4" id="KW-0597">Phosphoprotein</keyword>
<organism evidence="12 13">
    <name type="scientific">Oceanivirga miroungae</name>
    <dbReference type="NCBI Taxonomy" id="1130046"/>
    <lineage>
        <taxon>Bacteria</taxon>
        <taxon>Fusobacteriati</taxon>
        <taxon>Fusobacteriota</taxon>
        <taxon>Fusobacteriia</taxon>
        <taxon>Fusobacteriales</taxon>
        <taxon>Leptotrichiaceae</taxon>
        <taxon>Oceanivirga</taxon>
    </lineage>
</organism>
<dbReference type="SUPFAM" id="SSF55804">
    <property type="entry name" value="Phoshotransferase/anion transport protein"/>
    <property type="match status" value="1"/>
</dbReference>
<dbReference type="EMBL" id="CABWIB010000001">
    <property type="protein sequence ID" value="VWL85690.1"/>
    <property type="molecule type" value="Genomic_DNA"/>
</dbReference>
<dbReference type="GO" id="GO:0009401">
    <property type="term" value="P:phosphoenolpyruvate-dependent sugar phosphotransferase system"/>
    <property type="evidence" value="ECO:0007669"/>
    <property type="project" value="UniProtKB-KW"/>
</dbReference>
<dbReference type="AlphaFoldDB" id="A0A6I8MA39"/>
<dbReference type="InterPro" id="IPR051351">
    <property type="entry name" value="Ascorbate-PTS_EIIA_comp"/>
</dbReference>
<accession>A0A6I8MA39</accession>
<dbReference type="PANTHER" id="PTHR36203">
    <property type="entry name" value="ASCORBATE-SPECIFIC PTS SYSTEM EIIA COMPONENT"/>
    <property type="match status" value="1"/>
</dbReference>
<evidence type="ECO:0000259" key="11">
    <source>
        <dbReference type="PROSITE" id="PS51094"/>
    </source>
</evidence>
<keyword evidence="5" id="KW-0808">Transferase</keyword>
<evidence type="ECO:0000256" key="10">
    <source>
        <dbReference type="ARBA" id="ARBA00042072"/>
    </source>
</evidence>
<evidence type="ECO:0000313" key="13">
    <source>
        <dbReference type="Proteomes" id="UP000419017"/>
    </source>
</evidence>
<dbReference type="Pfam" id="PF00359">
    <property type="entry name" value="PTS_EIIA_2"/>
    <property type="match status" value="1"/>
</dbReference>
<evidence type="ECO:0000256" key="7">
    <source>
        <dbReference type="ARBA" id="ARBA00022777"/>
    </source>
</evidence>
<comment type="subcellular location">
    <subcellularLocation>
        <location evidence="1">Cytoplasm</location>
    </subcellularLocation>
</comment>
<dbReference type="GO" id="GO:0016301">
    <property type="term" value="F:kinase activity"/>
    <property type="evidence" value="ECO:0007669"/>
    <property type="project" value="UniProtKB-KW"/>
</dbReference>
<evidence type="ECO:0000313" key="12">
    <source>
        <dbReference type="EMBL" id="VWL85690.1"/>
    </source>
</evidence>
<dbReference type="Proteomes" id="UP000419017">
    <property type="component" value="Unassembled WGS sequence"/>
</dbReference>
<dbReference type="PANTHER" id="PTHR36203:SF1">
    <property type="entry name" value="ASCORBATE-SPECIFIC PTS SYSTEM EIIA COMPONENT"/>
    <property type="match status" value="1"/>
</dbReference>
<keyword evidence="3" id="KW-0963">Cytoplasm</keyword>
<gene>
    <name evidence="12" type="ORF">OMES3154_00976</name>
</gene>
<dbReference type="InterPro" id="IPR002178">
    <property type="entry name" value="PTS_EIIA_type-2_dom"/>
</dbReference>
<dbReference type="InterPro" id="IPR016152">
    <property type="entry name" value="PTrfase/Anion_transptr"/>
</dbReference>
<dbReference type="RefSeq" id="WP_156683665.1">
    <property type="nucleotide sequence ID" value="NZ_CABWIB010000001.1"/>
</dbReference>
<evidence type="ECO:0000256" key="8">
    <source>
        <dbReference type="ARBA" id="ARBA00037387"/>
    </source>
</evidence>
<protein>
    <recommendedName>
        <fullName evidence="9">Ascorbate-specific PTS system EIIA component</fullName>
    </recommendedName>
    <alternativeName>
        <fullName evidence="10">Ascorbate-specific phosphotransferase enzyme IIA component</fullName>
    </alternativeName>
</protein>
<evidence type="ECO:0000256" key="6">
    <source>
        <dbReference type="ARBA" id="ARBA00022683"/>
    </source>
</evidence>
<reference evidence="12 13" key="1">
    <citation type="submission" date="2019-10" db="EMBL/GenBank/DDBJ databases">
        <authorList>
            <person name="Blom J."/>
        </authorList>
    </citation>
    <scope>NUCLEOTIDE SEQUENCE [LARGE SCALE GENOMIC DNA]</scope>
    <source>
        <strain evidence="12 13">ES3154-GLU</strain>
    </source>
</reference>
<keyword evidence="6" id="KW-0598">Phosphotransferase system</keyword>
<proteinExistence type="predicted"/>
<evidence type="ECO:0000256" key="2">
    <source>
        <dbReference type="ARBA" id="ARBA00022448"/>
    </source>
</evidence>
<name>A0A6I8MA39_9FUSO</name>